<protein>
    <recommendedName>
        <fullName evidence="6">Holliday junction branch migration complex subunit RuvA</fullName>
    </recommendedName>
</protein>
<dbReference type="InterPro" id="IPR003583">
    <property type="entry name" value="Hlx-hairpin-Hlx_DNA-bd_motif"/>
</dbReference>
<dbReference type="InterPro" id="IPR011114">
    <property type="entry name" value="RuvA_C"/>
</dbReference>
<dbReference type="Gene3D" id="2.40.50.140">
    <property type="entry name" value="Nucleic acid-binding proteins"/>
    <property type="match status" value="1"/>
</dbReference>
<keyword evidence="8" id="KW-0378">Hydrolase</keyword>
<dbReference type="InterPro" id="IPR013849">
    <property type="entry name" value="DNA_helicase_Holl-junc_RuvA_I"/>
</dbReference>
<reference evidence="8 9" key="1">
    <citation type="journal article" date="2016" name="Nat. Commun.">
        <title>Thousands of microbial genomes shed light on interconnected biogeochemical processes in an aquifer system.</title>
        <authorList>
            <person name="Anantharaman K."/>
            <person name="Brown C.T."/>
            <person name="Hug L.A."/>
            <person name="Sharon I."/>
            <person name="Castelle C.J."/>
            <person name="Probst A.J."/>
            <person name="Thomas B.C."/>
            <person name="Singh A."/>
            <person name="Wilkins M.J."/>
            <person name="Karaoz U."/>
            <person name="Brodie E.L."/>
            <person name="Williams K.H."/>
            <person name="Hubbard S.S."/>
            <person name="Banfield J.F."/>
        </authorList>
    </citation>
    <scope>NUCLEOTIDE SEQUENCE [LARGE SCALE GENOMIC DNA]</scope>
</reference>
<dbReference type="Pfam" id="PF07499">
    <property type="entry name" value="RuvA_C"/>
    <property type="match status" value="1"/>
</dbReference>
<comment type="subcellular location">
    <subcellularLocation>
        <location evidence="6">Cytoplasm</location>
    </subcellularLocation>
</comment>
<dbReference type="GO" id="GO:0009379">
    <property type="term" value="C:Holliday junction helicase complex"/>
    <property type="evidence" value="ECO:0007669"/>
    <property type="project" value="InterPro"/>
</dbReference>
<feature type="region of interest" description="Domain III" evidence="6">
    <location>
        <begin position="145"/>
        <end position="190"/>
    </location>
</feature>
<name>A0A1G2HSC7_9BACT</name>
<evidence type="ECO:0000259" key="7">
    <source>
        <dbReference type="SMART" id="SM00278"/>
    </source>
</evidence>
<dbReference type="Gene3D" id="1.10.8.10">
    <property type="entry name" value="DNA helicase RuvA subunit, C-terminal domain"/>
    <property type="match status" value="1"/>
</dbReference>
<comment type="caution">
    <text evidence="8">The sequence shown here is derived from an EMBL/GenBank/DDBJ whole genome shotgun (WGS) entry which is preliminary data.</text>
</comment>
<comment type="subunit">
    <text evidence="6">Homotetramer. Forms an RuvA(8)-RuvB(12)-Holliday junction (HJ) complex. HJ DNA is sandwiched between 2 RuvA tetramers; dsDNA enters through RuvA and exits via RuvB. An RuvB hexamer assembles on each DNA strand where it exits the tetramer. Each RuvB hexamer is contacted by two RuvA subunits (via domain III) on 2 adjacent RuvB subunits; this complex drives branch migration. In the full resolvosome a probable DNA-RuvA(4)-RuvB(12)-RuvC(2) complex forms which resolves the HJ.</text>
</comment>
<dbReference type="GO" id="GO:0048476">
    <property type="term" value="C:Holliday junction resolvase complex"/>
    <property type="evidence" value="ECO:0007669"/>
    <property type="project" value="UniProtKB-UniRule"/>
</dbReference>
<evidence type="ECO:0000313" key="9">
    <source>
        <dbReference type="Proteomes" id="UP000178774"/>
    </source>
</evidence>
<gene>
    <name evidence="6" type="primary">ruvA</name>
    <name evidence="8" type="ORF">A2822_00375</name>
</gene>
<keyword evidence="4 6" id="KW-0233">DNA recombination</keyword>
<evidence type="ECO:0000256" key="5">
    <source>
        <dbReference type="ARBA" id="ARBA00023204"/>
    </source>
</evidence>
<keyword evidence="8" id="KW-0547">Nucleotide-binding</keyword>
<evidence type="ECO:0000256" key="4">
    <source>
        <dbReference type="ARBA" id="ARBA00023172"/>
    </source>
</evidence>
<dbReference type="InterPro" id="IPR000085">
    <property type="entry name" value="RuvA"/>
</dbReference>
<comment type="function">
    <text evidence="6">The RuvA-RuvB-RuvC complex processes Holliday junction (HJ) DNA during genetic recombination and DNA repair, while the RuvA-RuvB complex plays an important role in the rescue of blocked DNA replication forks via replication fork reversal (RFR). RuvA specifically binds to HJ cruciform DNA, conferring on it an open structure. The RuvB hexamer acts as an ATP-dependent pump, pulling dsDNA into and through the RuvAB complex. HJ branch migration allows RuvC to scan DNA until it finds its consensus sequence, where it cleaves and resolves the cruciform DNA.</text>
</comment>
<evidence type="ECO:0000256" key="3">
    <source>
        <dbReference type="ARBA" id="ARBA00023125"/>
    </source>
</evidence>
<evidence type="ECO:0000256" key="6">
    <source>
        <dbReference type="HAMAP-Rule" id="MF_00031"/>
    </source>
</evidence>
<evidence type="ECO:0000256" key="1">
    <source>
        <dbReference type="ARBA" id="ARBA00022490"/>
    </source>
</evidence>
<dbReference type="HAMAP" id="MF_00031">
    <property type="entry name" value="DNA_HJ_migration_RuvA"/>
    <property type="match status" value="1"/>
</dbReference>
<dbReference type="GO" id="GO:0000400">
    <property type="term" value="F:four-way junction DNA binding"/>
    <property type="evidence" value="ECO:0007669"/>
    <property type="project" value="UniProtKB-UniRule"/>
</dbReference>
<dbReference type="GO" id="GO:0006281">
    <property type="term" value="P:DNA repair"/>
    <property type="evidence" value="ECO:0007669"/>
    <property type="project" value="UniProtKB-UniRule"/>
</dbReference>
<dbReference type="Proteomes" id="UP000178774">
    <property type="component" value="Unassembled WGS sequence"/>
</dbReference>
<comment type="caution">
    <text evidence="6">Lacks conserved residue(s) required for the propagation of feature annotation.</text>
</comment>
<accession>A0A1G2HSC7</accession>
<keyword evidence="5 6" id="KW-0234">DNA repair</keyword>
<comment type="similarity">
    <text evidence="6">Belongs to the RuvA family.</text>
</comment>
<feature type="domain" description="Helix-hairpin-helix DNA-binding motif class 1" evidence="7">
    <location>
        <begin position="108"/>
        <end position="127"/>
    </location>
</feature>
<comment type="domain">
    <text evidence="6">Has three domains with a flexible linker between the domains II and III and assumes an 'L' shape. Domain III is highly mobile and contacts RuvB.</text>
</comment>
<keyword evidence="2 6" id="KW-0227">DNA damage</keyword>
<dbReference type="EMBL" id="MHOP01000028">
    <property type="protein sequence ID" value="OGZ65131.1"/>
    <property type="molecule type" value="Genomic_DNA"/>
</dbReference>
<organism evidence="8 9">
    <name type="scientific">Candidatus Staskawiczbacteria bacterium RIFCSPHIGHO2_01_FULL_41_41</name>
    <dbReference type="NCBI Taxonomy" id="1802203"/>
    <lineage>
        <taxon>Bacteria</taxon>
        <taxon>Candidatus Staskawicziibacteriota</taxon>
    </lineage>
</organism>
<dbReference type="GO" id="GO:0009378">
    <property type="term" value="F:four-way junction helicase activity"/>
    <property type="evidence" value="ECO:0007669"/>
    <property type="project" value="InterPro"/>
</dbReference>
<dbReference type="GO" id="GO:0005524">
    <property type="term" value="F:ATP binding"/>
    <property type="evidence" value="ECO:0007669"/>
    <property type="project" value="InterPro"/>
</dbReference>
<dbReference type="SMART" id="SM00278">
    <property type="entry name" value="HhH1"/>
    <property type="match status" value="2"/>
</dbReference>
<proteinExistence type="inferred from homology"/>
<dbReference type="AlphaFoldDB" id="A0A1G2HSC7"/>
<dbReference type="InterPro" id="IPR010994">
    <property type="entry name" value="RuvA_2-like"/>
</dbReference>
<keyword evidence="1 6" id="KW-0963">Cytoplasm</keyword>
<dbReference type="InterPro" id="IPR036267">
    <property type="entry name" value="RuvA_C_sf"/>
</dbReference>
<keyword evidence="8" id="KW-0347">Helicase</keyword>
<dbReference type="Gene3D" id="1.10.150.20">
    <property type="entry name" value="5' to 3' exonuclease, C-terminal subdomain"/>
    <property type="match status" value="1"/>
</dbReference>
<evidence type="ECO:0000313" key="8">
    <source>
        <dbReference type="EMBL" id="OGZ65131.1"/>
    </source>
</evidence>
<keyword evidence="3 6" id="KW-0238">DNA-binding</keyword>
<feature type="region of interest" description="Domain I" evidence="6">
    <location>
        <begin position="1"/>
        <end position="64"/>
    </location>
</feature>
<dbReference type="CDD" id="cd14332">
    <property type="entry name" value="UBA_RuvA_C"/>
    <property type="match status" value="1"/>
</dbReference>
<dbReference type="InterPro" id="IPR012340">
    <property type="entry name" value="NA-bd_OB-fold"/>
</dbReference>
<dbReference type="GO" id="GO:0006310">
    <property type="term" value="P:DNA recombination"/>
    <property type="evidence" value="ECO:0007669"/>
    <property type="project" value="UniProtKB-UniRule"/>
</dbReference>
<sequence length="190" mass="20659">MIAFLGGKIILKKEKFIIVEVAGIGYKVFVSAKTGLKLPEIGGDVKLFCFQNVKEEALDLYGFMAHEELEFFETLMEIRGVGPKSALDIASLGSLENIKDKILKQDEKIFVGIPGIGLKKAQTIILELTGKIKLLDSLKQKTSADPAQDALVQLGFSAQQAKEALATLPASAKDVEERIKLALKSLGKNQ</sequence>
<feature type="domain" description="Helix-hairpin-helix DNA-binding motif class 1" evidence="7">
    <location>
        <begin position="73"/>
        <end position="92"/>
    </location>
</feature>
<dbReference type="GO" id="GO:0005737">
    <property type="term" value="C:cytoplasm"/>
    <property type="evidence" value="ECO:0007669"/>
    <property type="project" value="UniProtKB-SubCell"/>
</dbReference>
<dbReference type="Pfam" id="PF01330">
    <property type="entry name" value="RuvA_N"/>
    <property type="match status" value="1"/>
</dbReference>
<evidence type="ECO:0000256" key="2">
    <source>
        <dbReference type="ARBA" id="ARBA00022763"/>
    </source>
</evidence>
<dbReference type="SUPFAM" id="SSF50249">
    <property type="entry name" value="Nucleic acid-binding proteins"/>
    <property type="match status" value="1"/>
</dbReference>
<dbReference type="SUPFAM" id="SSF46929">
    <property type="entry name" value="DNA helicase RuvA subunit, C-terminal domain"/>
    <property type="match status" value="1"/>
</dbReference>
<dbReference type="Pfam" id="PF14520">
    <property type="entry name" value="HHH_5"/>
    <property type="match status" value="1"/>
</dbReference>
<keyword evidence="8" id="KW-0067">ATP-binding</keyword>
<dbReference type="SUPFAM" id="SSF47781">
    <property type="entry name" value="RuvA domain 2-like"/>
    <property type="match status" value="1"/>
</dbReference>
<dbReference type="NCBIfam" id="TIGR00084">
    <property type="entry name" value="ruvA"/>
    <property type="match status" value="1"/>
</dbReference>